<dbReference type="Pfam" id="PF05635">
    <property type="entry name" value="23S_rRNA_IVP"/>
    <property type="match status" value="1"/>
</dbReference>
<dbReference type="InterPro" id="IPR012657">
    <property type="entry name" value="23S_rRNA-intervening_sequence"/>
</dbReference>
<evidence type="ECO:0000313" key="2">
    <source>
        <dbReference type="Proteomes" id="UP001176806"/>
    </source>
</evidence>
<dbReference type="InterPro" id="IPR036583">
    <property type="entry name" value="23S_rRNA_IVS_sf"/>
</dbReference>
<dbReference type="NCBIfam" id="TIGR02436">
    <property type="entry name" value="four helix bundle protein"/>
    <property type="match status" value="1"/>
</dbReference>
<dbReference type="Proteomes" id="UP001176806">
    <property type="component" value="Unassembled WGS sequence"/>
</dbReference>
<organism evidence="1 2">
    <name type="scientific">Flavivirga jejuensis</name>
    <dbReference type="NCBI Taxonomy" id="870487"/>
    <lineage>
        <taxon>Bacteria</taxon>
        <taxon>Pseudomonadati</taxon>
        <taxon>Bacteroidota</taxon>
        <taxon>Flavobacteriia</taxon>
        <taxon>Flavobacteriales</taxon>
        <taxon>Flavobacteriaceae</taxon>
        <taxon>Flavivirga</taxon>
    </lineage>
</organism>
<dbReference type="RefSeq" id="WP_303302324.1">
    <property type="nucleotide sequence ID" value="NZ_BAABDA010000035.1"/>
</dbReference>
<keyword evidence="2" id="KW-1185">Reference proteome</keyword>
<proteinExistence type="predicted"/>
<name>A0ABT8WPT4_9FLAO</name>
<dbReference type="PIRSF" id="PIRSF035652">
    <property type="entry name" value="CHP02436"/>
    <property type="match status" value="1"/>
</dbReference>
<gene>
    <name evidence="1" type="ORF">Q4Q40_13240</name>
</gene>
<protein>
    <submittedName>
        <fullName evidence="1">Four helix bundle protein</fullName>
    </submittedName>
</protein>
<comment type="caution">
    <text evidence="1">The sequence shown here is derived from an EMBL/GenBank/DDBJ whole genome shotgun (WGS) entry which is preliminary data.</text>
</comment>
<dbReference type="EMBL" id="JAUOEL010000004">
    <property type="protein sequence ID" value="MDO5975156.1"/>
    <property type="molecule type" value="Genomic_DNA"/>
</dbReference>
<dbReference type="SUPFAM" id="SSF158446">
    <property type="entry name" value="IVS-encoded protein-like"/>
    <property type="match status" value="1"/>
</dbReference>
<sequence>MKEALKKRTKIFAHNCIKITEFFPKTYLANHIKMQLIRCSTSVAANYRATCVAQSKPSFVAKISIVIEEVDESNFWLEFALDEKLIQKDKIEFLLKESSELTAIFIASRKTANNNNK</sequence>
<accession>A0ABT8WPT4</accession>
<evidence type="ECO:0000313" key="1">
    <source>
        <dbReference type="EMBL" id="MDO5975156.1"/>
    </source>
</evidence>
<dbReference type="Gene3D" id="1.20.1440.60">
    <property type="entry name" value="23S rRNA-intervening sequence"/>
    <property type="match status" value="1"/>
</dbReference>
<reference evidence="1" key="1">
    <citation type="submission" date="2023-07" db="EMBL/GenBank/DDBJ databases">
        <title>Two novel species in the genus Flavivirga.</title>
        <authorList>
            <person name="Kwon K."/>
        </authorList>
    </citation>
    <scope>NUCLEOTIDE SEQUENCE</scope>
    <source>
        <strain evidence="1">KACC 14158</strain>
    </source>
</reference>